<evidence type="ECO:0000313" key="2">
    <source>
        <dbReference type="EMBL" id="MBB4005993.1"/>
    </source>
</evidence>
<comment type="caution">
    <text evidence="3">The sequence shown here is derived from an EMBL/GenBank/DDBJ whole genome shotgun (WGS) entry which is preliminary data.</text>
</comment>
<keyword evidence="4" id="KW-1185">Reference proteome</keyword>
<dbReference type="EMBL" id="MKIN01000022">
    <property type="protein sequence ID" value="OLP49018.1"/>
    <property type="molecule type" value="Genomic_DNA"/>
</dbReference>
<feature type="compositionally biased region" description="Basic and acidic residues" evidence="1">
    <location>
        <begin position="1"/>
        <end position="21"/>
    </location>
</feature>
<evidence type="ECO:0000313" key="5">
    <source>
        <dbReference type="Proteomes" id="UP000544107"/>
    </source>
</evidence>
<name>A0A1Q9A3F1_9HYPH</name>
<reference evidence="3 4" key="1">
    <citation type="submission" date="2016-09" db="EMBL/GenBank/DDBJ databases">
        <title>Rhizobium oryziradicis sp. nov., isolated from the root of rice.</title>
        <authorList>
            <person name="Zhao J."/>
            <person name="Zhang X."/>
        </authorList>
    </citation>
    <scope>NUCLEOTIDE SEQUENCE [LARGE SCALE GENOMIC DNA]</scope>
    <source>
        <strain evidence="3 4">14971</strain>
    </source>
</reference>
<reference evidence="2 5" key="2">
    <citation type="submission" date="2020-08" db="EMBL/GenBank/DDBJ databases">
        <title>Genomic Encyclopedia of Type Strains, Phase IV (KMG-IV): sequencing the most valuable type-strain genomes for metagenomic binning, comparative biology and taxonomic classification.</title>
        <authorList>
            <person name="Goeker M."/>
        </authorList>
    </citation>
    <scope>NUCLEOTIDE SEQUENCE [LARGE SCALE GENOMIC DNA]</scope>
    <source>
        <strain evidence="2 5">DSM 100021</strain>
    </source>
</reference>
<feature type="compositionally biased region" description="Basic and acidic residues" evidence="1">
    <location>
        <begin position="61"/>
        <end position="71"/>
    </location>
</feature>
<evidence type="ECO:0000256" key="1">
    <source>
        <dbReference type="SAM" id="MobiDB-lite"/>
    </source>
</evidence>
<feature type="region of interest" description="Disordered" evidence="1">
    <location>
        <begin position="1"/>
        <end position="71"/>
    </location>
</feature>
<dbReference type="OrthoDB" id="8293787at2"/>
<dbReference type="Proteomes" id="UP000544107">
    <property type="component" value="Unassembled WGS sequence"/>
</dbReference>
<accession>A0A1Q9A3F1</accession>
<dbReference type="RefSeq" id="WP_075614809.1">
    <property type="nucleotide sequence ID" value="NZ_JACIED010000001.1"/>
</dbReference>
<feature type="compositionally biased region" description="Basic and acidic residues" evidence="1">
    <location>
        <begin position="40"/>
        <end position="51"/>
    </location>
</feature>
<dbReference type="EMBL" id="JACIED010000001">
    <property type="protein sequence ID" value="MBB4005993.1"/>
    <property type="molecule type" value="Genomic_DNA"/>
</dbReference>
<sequence length="71" mass="7462">MNKDVKARNAVEHVEKSKPLDKSSGAGTAHAPDHSPAGPHSKDHLTDHEKTPGSGTLTDQNNRDNVDPGTG</sequence>
<proteinExistence type="predicted"/>
<evidence type="ECO:0000313" key="4">
    <source>
        <dbReference type="Proteomes" id="UP000185598"/>
    </source>
</evidence>
<gene>
    <name evidence="3" type="ORF">BJF91_18045</name>
    <name evidence="2" type="ORF">GGQ71_000229</name>
</gene>
<organism evidence="3 4">
    <name type="scientific">Allorhizobium taibaishanense</name>
    <dbReference type="NCBI Taxonomy" id="887144"/>
    <lineage>
        <taxon>Bacteria</taxon>
        <taxon>Pseudomonadati</taxon>
        <taxon>Pseudomonadota</taxon>
        <taxon>Alphaproteobacteria</taxon>
        <taxon>Hyphomicrobiales</taxon>
        <taxon>Rhizobiaceae</taxon>
        <taxon>Rhizobium/Agrobacterium group</taxon>
        <taxon>Allorhizobium</taxon>
    </lineage>
</organism>
<evidence type="ECO:0000313" key="3">
    <source>
        <dbReference type="EMBL" id="OLP49018.1"/>
    </source>
</evidence>
<protein>
    <submittedName>
        <fullName evidence="3">Uncharacterized protein</fullName>
    </submittedName>
</protein>
<dbReference type="AlphaFoldDB" id="A0A1Q9A3F1"/>
<dbReference type="Proteomes" id="UP000185598">
    <property type="component" value="Unassembled WGS sequence"/>
</dbReference>